<evidence type="ECO:0000313" key="2">
    <source>
        <dbReference type="Proteomes" id="UP000248924"/>
    </source>
</evidence>
<name>A0A2W2E7Y4_9ACTN</name>
<dbReference type="OrthoDB" id="3352716at2"/>
<gene>
    <name evidence="1" type="ORF">C1I95_28740</name>
</gene>
<dbReference type="Proteomes" id="UP000248924">
    <property type="component" value="Unassembled WGS sequence"/>
</dbReference>
<sequence length="227" mass="25303">MPPAVAGTMIVCVRDDLQHVLANSRQIGRHLGIPGTSCPRYWASPALRRWQHRQMIDLRNVPGGPWHCAGGPIRLLDLAGMRHGAYVGASMRHAQWSHVVARTPVATPWSAFLQKHINDPQYTMDMATAAYHRQPRVQAMRMHNAAVYGVRLDLGDLEMFQAGAAAYANFHSLWAVCTDAFLTAEGERLEPASAHFADRISYLDRAARYLDSLDDSQRLLAVTLHQS</sequence>
<keyword evidence="2" id="KW-1185">Reference proteome</keyword>
<dbReference type="AlphaFoldDB" id="A0A2W2E7Y4"/>
<reference evidence="1 2" key="1">
    <citation type="submission" date="2018-01" db="EMBL/GenBank/DDBJ databases">
        <title>Draft genome sequence of Jishengella sp. NA12.</title>
        <authorList>
            <person name="Sahin N."/>
            <person name="Ay H."/>
            <person name="Saygin H."/>
        </authorList>
    </citation>
    <scope>NUCLEOTIDE SEQUENCE [LARGE SCALE GENOMIC DNA]</scope>
    <source>
        <strain evidence="1 2">NA12</strain>
    </source>
</reference>
<protein>
    <submittedName>
        <fullName evidence="1">Uncharacterized protein</fullName>
    </submittedName>
</protein>
<comment type="caution">
    <text evidence="1">The sequence shown here is derived from an EMBL/GenBank/DDBJ whole genome shotgun (WGS) entry which is preliminary data.</text>
</comment>
<proteinExistence type="predicted"/>
<accession>A0A2W2E7Y4</accession>
<organism evidence="1 2">
    <name type="scientific">Micromonospora craterilacus</name>
    <dbReference type="NCBI Taxonomy" id="1655439"/>
    <lineage>
        <taxon>Bacteria</taxon>
        <taxon>Bacillati</taxon>
        <taxon>Actinomycetota</taxon>
        <taxon>Actinomycetes</taxon>
        <taxon>Micromonosporales</taxon>
        <taxon>Micromonosporaceae</taxon>
        <taxon>Micromonospora</taxon>
    </lineage>
</organism>
<evidence type="ECO:0000313" key="1">
    <source>
        <dbReference type="EMBL" id="PZG09670.1"/>
    </source>
</evidence>
<dbReference type="EMBL" id="POTY01000264">
    <property type="protein sequence ID" value="PZG09670.1"/>
    <property type="molecule type" value="Genomic_DNA"/>
</dbReference>